<reference evidence="9 10" key="1">
    <citation type="journal article" date="2020" name="G3 (Bethesda)">
        <title>Improved Reference Genome for Cyclotella cryptica CCMP332, a Model for Cell Wall Morphogenesis, Salinity Adaptation, and Lipid Production in Diatoms (Bacillariophyta).</title>
        <authorList>
            <person name="Roberts W.R."/>
            <person name="Downey K.M."/>
            <person name="Ruck E.C."/>
            <person name="Traller J.C."/>
            <person name="Alverson A.J."/>
        </authorList>
    </citation>
    <scope>NUCLEOTIDE SEQUENCE [LARGE SCALE GENOMIC DNA]</scope>
    <source>
        <strain evidence="9 10">CCMP332</strain>
    </source>
</reference>
<dbReference type="EMBL" id="JABMIG020000069">
    <property type="protein sequence ID" value="KAL3795669.1"/>
    <property type="molecule type" value="Genomic_DNA"/>
</dbReference>
<keyword evidence="2 5" id="KW-0863">Zinc-finger</keyword>
<dbReference type="PROSITE" id="PS51999">
    <property type="entry name" value="ZF_GRF"/>
    <property type="match status" value="1"/>
</dbReference>
<feature type="compositionally biased region" description="Low complexity" evidence="6">
    <location>
        <begin position="115"/>
        <end position="133"/>
    </location>
</feature>
<gene>
    <name evidence="9" type="ORF">HJC23_002076</name>
</gene>
<feature type="compositionally biased region" description="Low complexity" evidence="6">
    <location>
        <begin position="4602"/>
        <end position="4612"/>
    </location>
</feature>
<keyword evidence="3" id="KW-0862">Zinc</keyword>
<feature type="compositionally biased region" description="Basic residues" evidence="6">
    <location>
        <begin position="244"/>
        <end position="260"/>
    </location>
</feature>
<feature type="compositionally biased region" description="Basic residues" evidence="6">
    <location>
        <begin position="1"/>
        <end position="12"/>
    </location>
</feature>
<dbReference type="PANTHER" id="PTHR21725:SF1">
    <property type="entry name" value="E3 UBIQUITIN-PROTEIN LIGASE UBR4"/>
    <property type="match status" value="1"/>
</dbReference>
<feature type="compositionally biased region" description="Low complexity" evidence="6">
    <location>
        <begin position="15"/>
        <end position="25"/>
    </location>
</feature>
<evidence type="ECO:0000313" key="9">
    <source>
        <dbReference type="EMBL" id="KAL3795669.1"/>
    </source>
</evidence>
<evidence type="ECO:0000256" key="1">
    <source>
        <dbReference type="ARBA" id="ARBA00022723"/>
    </source>
</evidence>
<feature type="region of interest" description="Disordered" evidence="6">
    <location>
        <begin position="188"/>
        <end position="278"/>
    </location>
</feature>
<feature type="compositionally biased region" description="Basic and acidic residues" evidence="6">
    <location>
        <begin position="4723"/>
        <end position="4739"/>
    </location>
</feature>
<dbReference type="Proteomes" id="UP001516023">
    <property type="component" value="Unassembled WGS sequence"/>
</dbReference>
<dbReference type="InterPro" id="IPR045189">
    <property type="entry name" value="UBR4-like"/>
</dbReference>
<feature type="compositionally biased region" description="Low complexity" evidence="6">
    <location>
        <begin position="217"/>
        <end position="243"/>
    </location>
</feature>
<feature type="domain" description="UBR-type" evidence="7">
    <location>
        <begin position="2415"/>
        <end position="2488"/>
    </location>
</feature>
<feature type="region of interest" description="Disordered" evidence="6">
    <location>
        <begin position="3694"/>
        <end position="3719"/>
    </location>
</feature>
<dbReference type="GO" id="GO:0008270">
    <property type="term" value="F:zinc ion binding"/>
    <property type="evidence" value="ECO:0007669"/>
    <property type="project" value="UniProtKB-KW"/>
</dbReference>
<dbReference type="PROSITE" id="PS51157">
    <property type="entry name" value="ZF_UBR"/>
    <property type="match status" value="1"/>
</dbReference>
<organism evidence="9 10">
    <name type="scientific">Cyclotella cryptica</name>
    <dbReference type="NCBI Taxonomy" id="29204"/>
    <lineage>
        <taxon>Eukaryota</taxon>
        <taxon>Sar</taxon>
        <taxon>Stramenopiles</taxon>
        <taxon>Ochrophyta</taxon>
        <taxon>Bacillariophyta</taxon>
        <taxon>Coscinodiscophyceae</taxon>
        <taxon>Thalassiosirophycidae</taxon>
        <taxon>Stephanodiscales</taxon>
        <taxon>Stephanodiscaceae</taxon>
        <taxon>Cyclotella</taxon>
    </lineage>
</organism>
<feature type="region of interest" description="Disordered" evidence="6">
    <location>
        <begin position="1"/>
        <end position="25"/>
    </location>
</feature>
<dbReference type="SMART" id="SM00396">
    <property type="entry name" value="ZnF_UBR1"/>
    <property type="match status" value="1"/>
</dbReference>
<evidence type="ECO:0008006" key="11">
    <source>
        <dbReference type="Google" id="ProtNLM"/>
    </source>
</evidence>
<dbReference type="Gene3D" id="3.30.60.90">
    <property type="match status" value="1"/>
</dbReference>
<evidence type="ECO:0000313" key="10">
    <source>
        <dbReference type="Proteomes" id="UP001516023"/>
    </source>
</evidence>
<feature type="region of interest" description="Disordered" evidence="6">
    <location>
        <begin position="4706"/>
        <end position="4739"/>
    </location>
</feature>
<evidence type="ECO:0000256" key="2">
    <source>
        <dbReference type="ARBA" id="ARBA00022771"/>
    </source>
</evidence>
<feature type="compositionally biased region" description="Basic residues" evidence="6">
    <location>
        <begin position="664"/>
        <end position="676"/>
    </location>
</feature>
<evidence type="ECO:0000256" key="3">
    <source>
        <dbReference type="ARBA" id="ARBA00022833"/>
    </source>
</evidence>
<feature type="domain" description="GRF-type" evidence="8">
    <location>
        <begin position="3723"/>
        <end position="3765"/>
    </location>
</feature>
<name>A0ABD3Q597_9STRA</name>
<feature type="region of interest" description="Disordered" evidence="6">
    <location>
        <begin position="653"/>
        <end position="684"/>
    </location>
</feature>
<dbReference type="PANTHER" id="PTHR21725">
    <property type="entry name" value="E3 UBIQUITIN-PROTEIN LIGASE UBR4"/>
    <property type="match status" value="1"/>
</dbReference>
<feature type="region of interest" description="Disordered" evidence="6">
    <location>
        <begin position="757"/>
        <end position="794"/>
    </location>
</feature>
<feature type="region of interest" description="Disordered" evidence="6">
    <location>
        <begin position="1757"/>
        <end position="1788"/>
    </location>
</feature>
<feature type="region of interest" description="Disordered" evidence="6">
    <location>
        <begin position="390"/>
        <end position="410"/>
    </location>
</feature>
<evidence type="ECO:0000256" key="5">
    <source>
        <dbReference type="PROSITE-ProRule" id="PRU01343"/>
    </source>
</evidence>
<comment type="caution">
    <text evidence="9">The sequence shown here is derived from an EMBL/GenBank/DDBJ whole genome shotgun (WGS) entry which is preliminary data.</text>
</comment>
<dbReference type="InterPro" id="IPR010666">
    <property type="entry name" value="Znf_GRF"/>
</dbReference>
<evidence type="ECO:0000256" key="4">
    <source>
        <dbReference type="PROSITE-ProRule" id="PRU00508"/>
    </source>
</evidence>
<dbReference type="SUPFAM" id="SSF57850">
    <property type="entry name" value="RING/U-box"/>
    <property type="match status" value="1"/>
</dbReference>
<dbReference type="InterPro" id="IPR043145">
    <property type="entry name" value="Znf_ZZ_sf"/>
</dbReference>
<protein>
    <recommendedName>
        <fullName evidence="11">Separase</fullName>
    </recommendedName>
</protein>
<feature type="compositionally biased region" description="Basic residues" evidence="6">
    <location>
        <begin position="768"/>
        <end position="781"/>
    </location>
</feature>
<keyword evidence="10" id="KW-1185">Reference proteome</keyword>
<evidence type="ECO:0000259" key="7">
    <source>
        <dbReference type="PROSITE" id="PS51157"/>
    </source>
</evidence>
<feature type="compositionally biased region" description="Acidic residues" evidence="6">
    <location>
        <begin position="194"/>
        <end position="209"/>
    </location>
</feature>
<dbReference type="InterPro" id="IPR003126">
    <property type="entry name" value="Znf_UBR"/>
</dbReference>
<feature type="region of interest" description="Disordered" evidence="6">
    <location>
        <begin position="90"/>
        <end position="133"/>
    </location>
</feature>
<feature type="region of interest" description="Disordered" evidence="6">
    <location>
        <begin position="4594"/>
        <end position="4621"/>
    </location>
</feature>
<keyword evidence="1" id="KW-0479">Metal-binding</keyword>
<evidence type="ECO:0000256" key="6">
    <source>
        <dbReference type="SAM" id="MobiDB-lite"/>
    </source>
</evidence>
<feature type="region of interest" description="Disordered" evidence="6">
    <location>
        <begin position="859"/>
        <end position="905"/>
    </location>
</feature>
<feature type="zinc finger region" description="UBR-type" evidence="4">
    <location>
        <begin position="2415"/>
        <end position="2488"/>
    </location>
</feature>
<evidence type="ECO:0000259" key="8">
    <source>
        <dbReference type="PROSITE" id="PS51999"/>
    </source>
</evidence>
<accession>A0ABD3Q597</accession>
<proteinExistence type="predicted"/>
<sequence>MANSSRRTRRRPARGDAAPAVPAAVHGAAPSDTIDLTSRRVDVRLEKMIRERGASFTSVDGFVGVLGQIKKLNSQQHRIMVDVWNWEDKKAKKSPGGAGNSNPTKKETTKRTKKATTAGKDAKSTTSNATPTTASTAALSAILPHSVSDDPSSLLCHLLVQIQSLANSKKRCTDALRALKDGKNVASPFLALEGDGDDDVEEEEEEEGEEKEKEEVAVAAAASTVTSTSTTAAAAAAAGSKGSPRGKKRTRSTDKKKKRGTTSLEAFSFEGDMDVDGNPSINNNNPAIDDMQSARIRDAHLIMATTQAINVLVSHLKDHSTDEPGQEAKHAALVLAALSHHLMTSLLNDKSMLESITKSSQYSASHSSSTGILSLGSGFWGGIGDEDAAMEGNDESMAGASRGHGRGSGARATTLASMTELAAQQKLERKRKMVVSYAKAVAGKAMTSCVMGALFALETLGHLSLEDEDESMVRDEGGGEQKVEYILLRRGVWTSLLALEMAFQFNNRPKLLMTSSVSMCSLGPTSSGGTTGSSYTAGMLDFDGVMSAVMGGLTASSASATGGTSAVNSSLSFIHTHMVMGANTTAMWNRFVQRIMFDYKLGFQQKEISTDNVEAENKLLTRICHATTNNVFSSEYDSKFISLVLKSEAGSPASQSLINEPPKKKAKRTPKTKAKPTKNESHDEELHVLSSLLAQRPENHVLFDCHVSVRRWSTLAFGWLCCGQRRFLETCMTMLTRKEGWKRVLEMATIETEKSTVTALDVGENPPTKKKKKDSKSKRSSFSKDADTSSPSERLNGLPGDLALVIFVSCMVDLISTGGISPSNSGWMDDYVKAITDISEPLADSHVVSTEIANPTNLSLENSEESRVRRSARTRSKAATAKASERAAAEASRTSPKGGKKPNAAWVRPNVTDEVAFLTKLLIDTHISCLQDSFRRYFLRHDSSSSSKEEHSEMKQLVVNDDDSYRDSSSHHRDNSVDFVNRIPFYPFMHRTLETLGRTAASSSFVSSSGVKSRILAIGGAIALSRFADHINAFQDENGVVVLDAKLISLVVTQLSETFDSLGRKNDSASNEGMSRENCDEKTTIDLLTKYRLNEPLVIERVEKKDGDSDPRATDAAVSYAGAFAQGREDLASHAEVLSCYIRAQLNLPYTGEVYLSGMISFLESLLSVIHMCYNFPTERQNETLDTTHPSVKKKKRKTDVVSGLSKTGLHETSAKTVTRCVLAADTLNFLRVCLAISPEWENSSSPTKETDVLWIRSLFRTVVSTNFIKKFVDLGYLLQDKLFYPRLLQNMNVTISSTPESSTVLFESSERRLWSSHVKLALTIGRGQAAYTGQCGESLLQESARRLEVYQHIANVEEERYARRPNRSPILLGRRYWPVFLPALQHALVASTLSCLPALPESSVQAEWFTCDAFLNKLEIVVRYLTPRSTAGCGVREPPLSLRDARLFILVAGKLDKDRQTAAFVRLIELLQIGLARSRAFLHDIHIIRLLARGVCLAAHVADLVTTHGLDMSLSREVASSHYNIPKIFKPTTPEEERSCSDKDIAFMGLFDDCKSPSVPAIGISSGKMMEEIHFEKMNELIKSLLEVGFKVCGQDGGHLLFSSWNAAAKLCSWTPMCWEGPSTAAIIKKQSVLDRLISLRDEMCEVFHLINKHEPSPHQQTLLVRATLSKKGHCRPNEALLTGITSCEKMIGHLASELNGGQVSAEAPSLQTFAYFEALPAYVSFLISMHTRPGSNNFLSIHRFSKSQYKRSKPFAGYTNKDGIDEFPSDDSDSEARDSGGQSPRTKALRRLHNACVTLGAAPCYPDWLDTSCRMQSEMVPPVAVDSADRALSSLTSFGVAVFKRYCQAFQDALHIASHTSLREPSPISSQLLHQLLVSHQFTLSGSEHESFYSNLSSISQTDVATLKFVVSNNYSLPRNSFFTHSSQRVTGAESFTGPEPNISELRANEQWEMIISHAIQGATLQIISSPLSLDELSPLVSALEVASRWKRVLASVVSAMVPTAALLRFAVYDGKGRNPHPLCNDLPESTLSSETIVTSRFSTNNEVGLNMKRALSFLSCIAAFSTEEDPLRLTCQAAANHMLETTTQMHFNDMVALWTVRVSADALQGLLDMLNAEIVLESTSTAAYALVEAIIKHISSTHKSKNVPESASGHSKVLNTLLSSCGVEGILQTRLIGDQARVELTSIISAENAYCPVITQRTGLAKLILFLIAGKEHNTQGLRSLVAEALCNLMDHEANLLEGNRDCNCTFRLAAATALDEMSRDDILLLMDTIFPTPALKEKEVALRLVKILITLATVEHKSISGKGCKMILSAMTECIGQWACSCVLSSATNLMCILASRFGTLQQIGSSILALALHEDDNSNLTHCIQAFFQFVMELEKAVHPGLVKEPPSNVSSQREHSKSKKGINCRTCTFTQTGEGFADQHWYNCYTCGLLWDKGCCSLCAKVCHHGHDVGYSRKSSFFCDCGAGVASGTRLKCKCLNPIDDKTFHALQDDLVDSIEESMPPECISPAEMVFKSFPAECVESLQLLVNEAKASTWNKTILDLFKKSFNSKPGTFDFSTFFRDPPVISVNDDGKPSLDLRCGVPLNLKCLGDSPSLVPIRAAKANSLKVGILPSLSANPSRRTRTERQFIDTDIRGRMVCAESNSILFLNAIPSVNIRNVENPYSSHLSRSQLCLLGTEKLKFDLIHGLSLSPDGQKLVVWGASEACVGLLSKGFDSFECTISLSLQLEAEPSECESEYLLGMLWLTDTILVCTCGTVIHVFDLATTDSNDSCKATAHYAFAYEDVLVRSAVLTSNLSCSNGVHKKLAILLDSGRLHFIDLYVDSDGALEDEGETYIEVGSGTTFPSTGIRRYFGGEPTSAGSTSTTLGEGCALHFLSRSNLLIYQCVSSPCVAMLIDEKGAINGTFELLPSSISSDNLPGSNFGRRYWSLFTLPRDGYRPKRRRDFLQSNMYRKKYRLESAKNTPFRVQPSLSFCQRVTLAAEFLCWLSQTEVSERAFVTLLTSNGSMLWFGEDYDGPARNETDLSKKVGGSPDIFMFEDPSIINVTENDRLVFAGDCAGKDSKTTKKKLSLNNNEFVMSPSRDGCTLTARLESDGLRKGSNDSYVENLAIVAVRILVGSMPDLIPREISIMGSGRTIKTRRNMKRWYDFVLTDEEILLSVRNGSVSINFSSSHDLSSGSIVDAVEIYAKNRSELHFLTLNSESSFAPKNSFKIKWHGKCEQENQSHISYIQSLLFLAKVVGEDTTKFLNSSGRDIMKQILEVTALDSNENEPKGETLRSSTLNLLNEVEHDASERSLFIDKSTLCGLMAALMGLGSFMKKELSSISASMPFPRQETVIHHVIDMLVHIIKTSACIAKSNGANYKTAILSLINDGVSKASLGIESKKVLDYAAHLSLLYGSPVSFVQATYCMSDLILKEIGCSDSDDFAHFDSLSEYLLHEDSSIVEACCKSIMANAIDAPKPPEEKSTQENPNGYVTYQCDACKIFPIKEMRYTIGGEVDIDLCKDCFERGCIYATSHEPGSPLVIHGRTLCVEGDDMPCDSIWQMKGITIAPPIAGFPMVEDVEAALKMSQTTKQYTTCVGVVDREEFRAKIFSSLLHLLSRSFDSKDATPSHHLIQLVLGVIHGSRSEKLKIDRGLEMLKTMTDSLTGLLDADVVNNGKIVMCLRTLSSLVMKKTSIDQAPSLPAVRGTRGKEKDSRGHHHKDKTDPRFVCDTHKIPAVRRRCSHGVHKDRRFYVCGLERKNRCNYFKWADTPNGNSLDKQCDPEGQHAHNTYDLNQETFEPIRSELTKMLGEGKEGSSSIQLQFCDLINNQFELFKDSFTEAESKDSGITSSASRPKFITRNTDDLKQDIRDGVLKSRRKLGKMGYLSTVKSSRLQSESSSDTLSLISESLLLFSLVASSQKWGSNWFPVLCAIISTCGSSALRQLAKKFLQQLCGGRQDVYHRVRDHYVYGYQFRKLLVQSTVVLDNALIAREMARQCGVNWRDNEVEFRSLPPAGLFGVGDLISEDCYSVSYEQNVQIILDELLSTASTHARRDNWRNFCALSRIPADAHDKATTRSRASSNETSILEQLVHRPPIMSALWLSSCLRGCNQVKMLKLADIALTDIKAEETSSSTDEDDVKIGGGLLHDCGQISPEQRLSNLTINDLHAFIVEFIVNGRNEELRCVAGNVVAKLASTFSDTDKNTLFRKLIGGLLRNVVGKFGCASKEFIELLKYFVQNFALDLSEVSSCITTSCVLQMTTSNHSAAKRSWAIDKEITRFDLANCVHCHRHCTGKKSCNEPCVSKGHEVWIDEQLRPCVKSRLESSTLASASSEYSSYIQLKFRVVLSEVFVTVSDPRGRLVKNIGIYFSPRPFGDVNMLKNDKYSYVWQRCGTLSLARHATSASFKLKNPVVAANLKFTYEDFYEKLGGGTRAPDGSFVLHCPRCTRQVNNAHGVCGNCGEVAFQCRKCRHINYDRLDAFLCVECGYCTSGGFSYDVSIGSESSSSSSSSSSLFFLNLTCFSLALNAVAILDEDGYQRCISMLKIASKRHSELFNSLKKKMLVFSQEQSKLNGQDERIEEMVLYGPHLKRAFLGRLPKTNDESDAKPVSSPQSSSVSNRQGDSNRSLVANRARSLISLARQFRAEGSALGGDSERLSRSEFLIQQALLNSGSAGASDVLDELSETVFGALATGSSADNAFSRAIACLNERSPARTSRAEGGGGPAENAVREGGKDAKKPSTTEECSRIYSQMREAEHECFELTRRIEAWNRLNRDALATTGPQSPFKAPFLFQPTSCCDCSPQMSLALMSLLSAVFEMNIRQSEHTVTRDLIKLLLTESESMSNELKSTKRQMLITLASNSKVASEFILHELETRLTAVRDVISAEVLGQIVQLDFPSVEKYINLAISVLQENAT</sequence>